<evidence type="ECO:0000256" key="11">
    <source>
        <dbReference type="ARBA" id="ARBA00023128"/>
    </source>
</evidence>
<evidence type="ECO:0000256" key="6">
    <source>
        <dbReference type="ARBA" id="ARBA00022660"/>
    </source>
</evidence>
<evidence type="ECO:0000256" key="12">
    <source>
        <dbReference type="ARBA" id="ARBA00023136"/>
    </source>
</evidence>
<evidence type="ECO:0000256" key="3">
    <source>
        <dbReference type="ARBA" id="ARBA00005667"/>
    </source>
</evidence>
<evidence type="ECO:0000256" key="14">
    <source>
        <dbReference type="ARBA" id="ARBA00032688"/>
    </source>
</evidence>
<evidence type="ECO:0000256" key="8">
    <source>
        <dbReference type="ARBA" id="ARBA00022792"/>
    </source>
</evidence>
<dbReference type="PANTHER" id="PTHR15082:SF2">
    <property type="entry name" value="NADH DEHYDROGENASE [UBIQUINONE] 1 BETA SUBCOMPLEX SUBUNIT 3"/>
    <property type="match status" value="1"/>
</dbReference>
<keyword evidence="8" id="KW-0999">Mitochondrion inner membrane</keyword>
<comment type="function">
    <text evidence="1">Accessory subunit of the mitochondrial membrane respiratory chain NADH dehydrogenase (Complex I), that is believed not to be involved in catalysis. Complex I functions in the transfer of electrons from NADH to the respiratory chain. The immediate electron acceptor for the enzyme is believed to be ubiquinone.</text>
</comment>
<dbReference type="GO" id="GO:0022900">
    <property type="term" value="P:electron transport chain"/>
    <property type="evidence" value="ECO:0007669"/>
    <property type="project" value="InterPro"/>
</dbReference>
<comment type="similarity">
    <text evidence="3">Belongs to the complex I NDUFB3 subunit family.</text>
</comment>
<gene>
    <name evidence="15" type="ORF">O3P69_006691</name>
</gene>
<sequence>MIWRVTKPRTSLQNKQGLFCKGRSCLSQLLVQQEYVLDCLEEGNNVDMVYLDFAKAFTEDWRHLLYLHIKHGYTTTGWTTSSPYIKGRIEDTVAVPVAEVDLLKSSQDITRWTSGCAGAVPLPRHTFLCVPSAVACCYCCYCCLPEMGGGDIKIPDWRIYKVENAPELMQVERALASHGLRDPWLRNEVWRYNKKEFGTHGERLRLVLFRGFKWGLLAAVGTVLVEKAFFSSDDHHH</sequence>
<dbReference type="Proteomes" id="UP001487740">
    <property type="component" value="Unassembled WGS sequence"/>
</dbReference>
<evidence type="ECO:0000256" key="7">
    <source>
        <dbReference type="ARBA" id="ARBA00022692"/>
    </source>
</evidence>
<dbReference type="InterPro" id="IPR012576">
    <property type="entry name" value="NDUFB3"/>
</dbReference>
<keyword evidence="5" id="KW-0813">Transport</keyword>
<keyword evidence="16" id="KW-1185">Reference proteome</keyword>
<keyword evidence="11" id="KW-0496">Mitochondrion</keyword>
<dbReference type="GO" id="GO:0032981">
    <property type="term" value="P:mitochondrial respiratory chain complex I assembly"/>
    <property type="evidence" value="ECO:0007669"/>
    <property type="project" value="TreeGrafter"/>
</dbReference>
<organism evidence="15 16">
    <name type="scientific">Scylla paramamosain</name>
    <name type="common">Mud crab</name>
    <dbReference type="NCBI Taxonomy" id="85552"/>
    <lineage>
        <taxon>Eukaryota</taxon>
        <taxon>Metazoa</taxon>
        <taxon>Ecdysozoa</taxon>
        <taxon>Arthropoda</taxon>
        <taxon>Crustacea</taxon>
        <taxon>Multicrustacea</taxon>
        <taxon>Malacostraca</taxon>
        <taxon>Eumalacostraca</taxon>
        <taxon>Eucarida</taxon>
        <taxon>Decapoda</taxon>
        <taxon>Pleocyemata</taxon>
        <taxon>Brachyura</taxon>
        <taxon>Eubrachyura</taxon>
        <taxon>Portunoidea</taxon>
        <taxon>Portunidae</taxon>
        <taxon>Portuninae</taxon>
        <taxon>Scylla</taxon>
    </lineage>
</organism>
<proteinExistence type="inferred from homology"/>
<evidence type="ECO:0000313" key="16">
    <source>
        <dbReference type="Proteomes" id="UP001487740"/>
    </source>
</evidence>
<name>A0AAW0U0F6_SCYPA</name>
<evidence type="ECO:0000256" key="4">
    <source>
        <dbReference type="ARBA" id="ARBA00018680"/>
    </source>
</evidence>
<protein>
    <recommendedName>
        <fullName evidence="4">NADH dehydrogenase [ubiquinone] 1 beta subcomplex subunit 3</fullName>
    </recommendedName>
    <alternativeName>
        <fullName evidence="13">Complex I-B12</fullName>
    </alternativeName>
    <alternativeName>
        <fullName evidence="14">NADH-ubiquinone oxidoreductase B12 subunit</fullName>
    </alternativeName>
</protein>
<accession>A0AAW0U0F6</accession>
<keyword evidence="10" id="KW-1133">Transmembrane helix</keyword>
<keyword evidence="9" id="KW-0249">Electron transport</keyword>
<keyword evidence="12" id="KW-0472">Membrane</keyword>
<dbReference type="EMBL" id="JARAKH010000020">
    <property type="protein sequence ID" value="KAK8393524.1"/>
    <property type="molecule type" value="Genomic_DNA"/>
</dbReference>
<dbReference type="GO" id="GO:0005743">
    <property type="term" value="C:mitochondrial inner membrane"/>
    <property type="evidence" value="ECO:0007669"/>
    <property type="project" value="UniProtKB-SubCell"/>
</dbReference>
<evidence type="ECO:0000313" key="15">
    <source>
        <dbReference type="EMBL" id="KAK8393524.1"/>
    </source>
</evidence>
<dbReference type="AlphaFoldDB" id="A0AAW0U0F6"/>
<dbReference type="PANTHER" id="PTHR15082">
    <property type="entry name" value="NADH-UBIQUINONE OXIDOREDUCTASE B12 SUBUNIT"/>
    <property type="match status" value="1"/>
</dbReference>
<comment type="caution">
    <text evidence="15">The sequence shown here is derived from an EMBL/GenBank/DDBJ whole genome shotgun (WGS) entry which is preliminary data.</text>
</comment>
<evidence type="ECO:0000256" key="10">
    <source>
        <dbReference type="ARBA" id="ARBA00022989"/>
    </source>
</evidence>
<evidence type="ECO:0000256" key="9">
    <source>
        <dbReference type="ARBA" id="ARBA00022982"/>
    </source>
</evidence>
<evidence type="ECO:0000256" key="2">
    <source>
        <dbReference type="ARBA" id="ARBA00004298"/>
    </source>
</evidence>
<evidence type="ECO:0000256" key="13">
    <source>
        <dbReference type="ARBA" id="ARBA00030217"/>
    </source>
</evidence>
<evidence type="ECO:0000256" key="1">
    <source>
        <dbReference type="ARBA" id="ARBA00003195"/>
    </source>
</evidence>
<dbReference type="Pfam" id="PF08122">
    <property type="entry name" value="NDUF_B12"/>
    <property type="match status" value="1"/>
</dbReference>
<reference evidence="15 16" key="1">
    <citation type="submission" date="2023-03" db="EMBL/GenBank/DDBJ databases">
        <title>High-quality genome of Scylla paramamosain provides insights in environmental adaptation.</title>
        <authorList>
            <person name="Zhang L."/>
        </authorList>
    </citation>
    <scope>NUCLEOTIDE SEQUENCE [LARGE SCALE GENOMIC DNA]</scope>
    <source>
        <strain evidence="15">LZ_2023a</strain>
        <tissue evidence="15">Muscle</tissue>
    </source>
</reference>
<keyword evidence="6" id="KW-0679">Respiratory chain</keyword>
<evidence type="ECO:0000256" key="5">
    <source>
        <dbReference type="ARBA" id="ARBA00022448"/>
    </source>
</evidence>
<comment type="subcellular location">
    <subcellularLocation>
        <location evidence="2">Mitochondrion inner membrane</location>
        <topology evidence="2">Single-pass membrane protein</topology>
        <orientation evidence="2">Matrix side</orientation>
    </subcellularLocation>
</comment>
<keyword evidence="7" id="KW-0812">Transmembrane</keyword>